<reference evidence="2 3" key="1">
    <citation type="journal article" date="2019" name="Appl. Microbiol. Biotechnol.">
        <title>Genome sequence of Isaria javanica and comparative genome analysis insights into family S53 peptidase evolution in fungal entomopathogens.</title>
        <authorList>
            <person name="Lin R."/>
            <person name="Zhang X."/>
            <person name="Xin B."/>
            <person name="Zou M."/>
            <person name="Gao Y."/>
            <person name="Qin F."/>
            <person name="Hu Q."/>
            <person name="Xie B."/>
            <person name="Cheng X."/>
        </authorList>
    </citation>
    <scope>NUCLEOTIDE SEQUENCE [LARGE SCALE GENOMIC DNA]</scope>
    <source>
        <strain evidence="2 3">IJ1G</strain>
    </source>
</reference>
<accession>A0A545V3X5</accession>
<feature type="region of interest" description="Disordered" evidence="1">
    <location>
        <begin position="73"/>
        <end position="99"/>
    </location>
</feature>
<dbReference type="AlphaFoldDB" id="A0A545V3X5"/>
<comment type="caution">
    <text evidence="2">The sequence shown here is derived from an EMBL/GenBank/DDBJ whole genome shotgun (WGS) entry which is preliminary data.</text>
</comment>
<gene>
    <name evidence="2" type="ORF">IF1G_04995</name>
</gene>
<feature type="compositionally biased region" description="Basic and acidic residues" evidence="1">
    <location>
        <begin position="83"/>
        <end position="99"/>
    </location>
</feature>
<name>A0A545V3X5_9HYPO</name>
<dbReference type="Proteomes" id="UP000315783">
    <property type="component" value="Unassembled WGS sequence"/>
</dbReference>
<dbReference type="EMBL" id="SPUK01000006">
    <property type="protein sequence ID" value="TQV96412.1"/>
    <property type="molecule type" value="Genomic_DNA"/>
</dbReference>
<evidence type="ECO:0000313" key="2">
    <source>
        <dbReference type="EMBL" id="TQV96412.1"/>
    </source>
</evidence>
<keyword evidence="3" id="KW-1185">Reference proteome</keyword>
<evidence type="ECO:0000313" key="3">
    <source>
        <dbReference type="Proteomes" id="UP000315783"/>
    </source>
</evidence>
<sequence length="131" mass="14790">MVFILGRLTTGEPVAHSTQQVTISRSQGYDSRLTDSCIALSGTPPPQAVWRRLVWARRDDQVHDASTELGKQIYCPGPAATESRLERDRKPNPQDPNERAIARHQLRFRPLSTRHGVWMYGGLGVFWLAPK</sequence>
<proteinExistence type="predicted"/>
<organism evidence="2 3">
    <name type="scientific">Cordyceps javanica</name>
    <dbReference type="NCBI Taxonomy" id="43265"/>
    <lineage>
        <taxon>Eukaryota</taxon>
        <taxon>Fungi</taxon>
        <taxon>Dikarya</taxon>
        <taxon>Ascomycota</taxon>
        <taxon>Pezizomycotina</taxon>
        <taxon>Sordariomycetes</taxon>
        <taxon>Hypocreomycetidae</taxon>
        <taxon>Hypocreales</taxon>
        <taxon>Cordycipitaceae</taxon>
        <taxon>Cordyceps</taxon>
    </lineage>
</organism>
<evidence type="ECO:0000256" key="1">
    <source>
        <dbReference type="SAM" id="MobiDB-lite"/>
    </source>
</evidence>
<protein>
    <submittedName>
        <fullName evidence="2">Uncharacterized protein</fullName>
    </submittedName>
</protein>